<reference evidence="1" key="2">
    <citation type="submission" date="2022-04" db="EMBL/GenBank/DDBJ databases">
        <title>Complete Genome Sequence of Flavobacterium sediminilitoris YSM-43, Isolated from a Tidal Sediment.</title>
        <authorList>
            <person name="Lee P.A."/>
        </authorList>
    </citation>
    <scope>NUCLEOTIDE SEQUENCE</scope>
    <source>
        <strain evidence="1">YSM-43</strain>
    </source>
</reference>
<dbReference type="EMBL" id="CP090145">
    <property type="protein sequence ID" value="UOX35372.1"/>
    <property type="molecule type" value="Genomic_DNA"/>
</dbReference>
<reference evidence="1" key="1">
    <citation type="submission" date="2021-12" db="EMBL/GenBank/DDBJ databases">
        <authorList>
            <person name="Cha I.-T."/>
            <person name="Lee K.-E."/>
            <person name="Park S.-J."/>
        </authorList>
    </citation>
    <scope>NUCLEOTIDE SEQUENCE</scope>
    <source>
        <strain evidence="1">YSM-43</strain>
    </source>
</reference>
<protein>
    <submittedName>
        <fullName evidence="1">Uncharacterized protein</fullName>
    </submittedName>
</protein>
<gene>
    <name evidence="1" type="ORF">LXD69_07585</name>
</gene>
<organism evidence="1 2">
    <name type="scientific">Flavobacterium sediminilitoris</name>
    <dbReference type="NCBI Taxonomy" id="2024526"/>
    <lineage>
        <taxon>Bacteria</taxon>
        <taxon>Pseudomonadati</taxon>
        <taxon>Bacteroidota</taxon>
        <taxon>Flavobacteriia</taxon>
        <taxon>Flavobacteriales</taxon>
        <taxon>Flavobacteriaceae</taxon>
        <taxon>Flavobacterium</taxon>
    </lineage>
</organism>
<evidence type="ECO:0000313" key="1">
    <source>
        <dbReference type="EMBL" id="UOX35372.1"/>
    </source>
</evidence>
<name>A0ABY4HST2_9FLAO</name>
<proteinExistence type="predicted"/>
<evidence type="ECO:0000313" key="2">
    <source>
        <dbReference type="Proteomes" id="UP000830454"/>
    </source>
</evidence>
<keyword evidence="2" id="KW-1185">Reference proteome</keyword>
<sequence>MSSTIQGMLVPRITTAEKSVITSPANGLLVYDIDLKQCLINQKDMCIQVRQQIF</sequence>
<dbReference type="Proteomes" id="UP000830454">
    <property type="component" value="Chromosome"/>
</dbReference>
<dbReference type="RefSeq" id="WP_246918595.1">
    <property type="nucleotide sequence ID" value="NZ_CP090145.1"/>
</dbReference>
<accession>A0ABY4HST2</accession>